<keyword evidence="1" id="KW-0812">Transmembrane</keyword>
<keyword evidence="1" id="KW-0472">Membrane</keyword>
<dbReference type="KEGG" id="lcic:INQ41_10535"/>
<dbReference type="RefSeq" id="WP_193984292.1">
    <property type="nucleotide sequence ID" value="NZ_CP063656.1"/>
</dbReference>
<keyword evidence="3" id="KW-1185">Reference proteome</keyword>
<reference evidence="2 3" key="1">
    <citation type="submission" date="2020-10" db="EMBL/GenBank/DDBJ databases">
        <title>complete genome sequencing of Lysobacter sp. H21R20.</title>
        <authorList>
            <person name="Bae J.-W."/>
            <person name="Lee S.-Y."/>
        </authorList>
    </citation>
    <scope>NUCLEOTIDE SEQUENCE [LARGE SCALE GENOMIC DNA]</scope>
    <source>
        <strain evidence="2 3">H21R20</strain>
    </source>
</reference>
<protein>
    <recommendedName>
        <fullName evidence="4">Transmembrane protein</fullName>
    </recommendedName>
</protein>
<evidence type="ECO:0000313" key="3">
    <source>
        <dbReference type="Proteomes" id="UP000594059"/>
    </source>
</evidence>
<sequence>MTPPLPSTGRARRAPARVFSCVLLALGVFGFAAAWVLVALSSGRLGSWMAILGAIDIVIVLRLGGWRPGPARALLAAVATACIAILAIWWIIAAHLGAMLGLTPWGSAIRLGFHHAWTLAGIAIGPIDLLWMAAAVVLAAVASR</sequence>
<organism evidence="2 3">
    <name type="scientific">Novilysobacter ciconiae</name>
    <dbReference type="NCBI Taxonomy" id="2781022"/>
    <lineage>
        <taxon>Bacteria</taxon>
        <taxon>Pseudomonadati</taxon>
        <taxon>Pseudomonadota</taxon>
        <taxon>Gammaproteobacteria</taxon>
        <taxon>Lysobacterales</taxon>
        <taxon>Lysobacteraceae</taxon>
        <taxon>Novilysobacter</taxon>
    </lineage>
</organism>
<accession>A0A7S6UF15</accession>
<feature type="transmembrane region" description="Helical" evidence="1">
    <location>
        <begin position="116"/>
        <end position="142"/>
    </location>
</feature>
<feature type="transmembrane region" description="Helical" evidence="1">
    <location>
        <begin position="21"/>
        <end position="40"/>
    </location>
</feature>
<name>A0A7S6UF15_9GAMM</name>
<keyword evidence="1" id="KW-1133">Transmembrane helix</keyword>
<gene>
    <name evidence="2" type="ORF">INQ41_10535</name>
</gene>
<feature type="transmembrane region" description="Helical" evidence="1">
    <location>
        <begin position="73"/>
        <end position="96"/>
    </location>
</feature>
<proteinExistence type="predicted"/>
<dbReference type="AlphaFoldDB" id="A0A7S6UF15"/>
<dbReference type="Proteomes" id="UP000594059">
    <property type="component" value="Chromosome"/>
</dbReference>
<dbReference type="EMBL" id="CP063656">
    <property type="protein sequence ID" value="QOW19078.1"/>
    <property type="molecule type" value="Genomic_DNA"/>
</dbReference>
<evidence type="ECO:0000313" key="2">
    <source>
        <dbReference type="EMBL" id="QOW19078.1"/>
    </source>
</evidence>
<feature type="transmembrane region" description="Helical" evidence="1">
    <location>
        <begin position="46"/>
        <end position="66"/>
    </location>
</feature>
<evidence type="ECO:0000256" key="1">
    <source>
        <dbReference type="SAM" id="Phobius"/>
    </source>
</evidence>
<evidence type="ECO:0008006" key="4">
    <source>
        <dbReference type="Google" id="ProtNLM"/>
    </source>
</evidence>